<gene>
    <name evidence="1" type="ORF">SAMN05421753_11828</name>
</gene>
<dbReference type="Pfam" id="PF11927">
    <property type="entry name" value="HODM_asu-like"/>
    <property type="match status" value="1"/>
</dbReference>
<keyword evidence="2" id="KW-1185">Reference proteome</keyword>
<dbReference type="RefSeq" id="WP_092054712.1">
    <property type="nucleotide sequence ID" value="NZ_FOQD01000018.1"/>
</dbReference>
<dbReference type="EMBL" id="FOQD01000018">
    <property type="protein sequence ID" value="SFJ31105.1"/>
    <property type="molecule type" value="Genomic_DNA"/>
</dbReference>
<dbReference type="Proteomes" id="UP000199518">
    <property type="component" value="Unassembled WGS sequence"/>
</dbReference>
<protein>
    <recommendedName>
        <fullName evidence="3">DUF3445 domain-containing protein</fullName>
    </recommendedName>
</protein>
<evidence type="ECO:0000313" key="2">
    <source>
        <dbReference type="Proteomes" id="UP000199518"/>
    </source>
</evidence>
<sequence>MRTATDCLPPQARYFPVDDAPYRLSAGLRKLGSDFGNGAADAHVVQIDEKYFEYRTNKLAARRERLGKYFAAHEFLTETESSICGLLSQLLLKEYPQYFFRRNLDSNCWQLHCNLTEEVLHFEQGNYLPRLSTVQADPPYVSSLDALVCQMPEDLAVTLRNDERDWLAAVHLCAPGHWSAEEKIGRNFGEVHAPIPLIDPIVRASASLVRAMVEKGPMVRFVWGFGTDCRLNHHPEPPPGWTPEMWRGRRFQSDAEGECPFWLRVERQVILGMPEVNASLFFIRVSHIDGNEIRQNSDERRRLVQALSTMDDATRRYKGLSESMDDLLNWLSN</sequence>
<organism evidence="1 2">
    <name type="scientific">Planctomicrobium piriforme</name>
    <dbReference type="NCBI Taxonomy" id="1576369"/>
    <lineage>
        <taxon>Bacteria</taxon>
        <taxon>Pseudomonadati</taxon>
        <taxon>Planctomycetota</taxon>
        <taxon>Planctomycetia</taxon>
        <taxon>Planctomycetales</taxon>
        <taxon>Planctomycetaceae</taxon>
        <taxon>Planctomicrobium</taxon>
    </lineage>
</organism>
<dbReference type="OrthoDB" id="5242510at2"/>
<name>A0A1I3QBP9_9PLAN</name>
<reference evidence="2" key="1">
    <citation type="submission" date="2016-10" db="EMBL/GenBank/DDBJ databases">
        <authorList>
            <person name="Varghese N."/>
            <person name="Submissions S."/>
        </authorList>
    </citation>
    <scope>NUCLEOTIDE SEQUENCE [LARGE SCALE GENOMIC DNA]</scope>
    <source>
        <strain evidence="2">DSM 26348</strain>
    </source>
</reference>
<evidence type="ECO:0000313" key="1">
    <source>
        <dbReference type="EMBL" id="SFJ31105.1"/>
    </source>
</evidence>
<proteinExistence type="predicted"/>
<evidence type="ECO:0008006" key="3">
    <source>
        <dbReference type="Google" id="ProtNLM"/>
    </source>
</evidence>
<dbReference type="STRING" id="1576369.SAMN05421753_11828"/>
<accession>A0A1I3QBP9</accession>
<dbReference type="AlphaFoldDB" id="A0A1I3QBP9"/>
<dbReference type="InterPro" id="IPR021848">
    <property type="entry name" value="HODM_asu-like"/>
</dbReference>